<dbReference type="PANTHER" id="PTHR11690">
    <property type="entry name" value="AMILORIDE-SENSITIVE SODIUM CHANNEL-RELATED"/>
    <property type="match status" value="1"/>
</dbReference>
<keyword evidence="6 13" id="KW-1133">Transmembrane helix</keyword>
<organism evidence="14 15">
    <name type="scientific">Hermetia illucens</name>
    <name type="common">Black soldier fly</name>
    <dbReference type="NCBI Taxonomy" id="343691"/>
    <lineage>
        <taxon>Eukaryota</taxon>
        <taxon>Metazoa</taxon>
        <taxon>Ecdysozoa</taxon>
        <taxon>Arthropoda</taxon>
        <taxon>Hexapoda</taxon>
        <taxon>Insecta</taxon>
        <taxon>Pterygota</taxon>
        <taxon>Neoptera</taxon>
        <taxon>Endopterygota</taxon>
        <taxon>Diptera</taxon>
        <taxon>Brachycera</taxon>
        <taxon>Stratiomyomorpha</taxon>
        <taxon>Stratiomyidae</taxon>
        <taxon>Hermetiinae</taxon>
        <taxon>Hermetia</taxon>
    </lineage>
</organism>
<keyword evidence="8 12" id="KW-0406">Ion transport</keyword>
<protein>
    <recommendedName>
        <fullName evidence="16">Pickpocket protein 28</fullName>
    </recommendedName>
</protein>
<dbReference type="PANTHER" id="PTHR11690:SF243">
    <property type="entry name" value="PICKPOCKET 12-RELATED"/>
    <property type="match status" value="1"/>
</dbReference>
<evidence type="ECO:0000256" key="12">
    <source>
        <dbReference type="RuleBase" id="RU000679"/>
    </source>
</evidence>
<feature type="transmembrane region" description="Helical" evidence="13">
    <location>
        <begin position="300"/>
        <end position="327"/>
    </location>
</feature>
<dbReference type="Gene3D" id="2.60.470.10">
    <property type="entry name" value="Acid-sensing ion channels like domains"/>
    <property type="match status" value="1"/>
</dbReference>
<sequence>MLISLLTDEGQCCTFNAVDVKYMFFRGSDEITLSNWTAEGEAVDWTPEKGYGQKKSFQDYAKKVFPRPALGTGAHLGLSLVLNASLEEYFCSSGSSAGFKMMMHSPIETPKITNYGYLLSAGMESRIAINLEVQSAEPSIRSVEMKYRNCLFASESQLKFYRTYSKSNCELECELQRVLAICGCIPYYLPRMSDNVTICGLKDLNCTKNVQIASDNLMNMDVKCSLCPQACCSVNYLPVVTTNPLIYGNSYLEDGVHVQQRSELEELAVVHFFFEVNSFRAKTKEELSTFTDFLANSGGILGLFMGFSILAVIEFLYFVFLAPYCALKKLIMYRLEVRMVKANKAPQEKEENVRAIIRPSHFTYSDNNVDYAIARKNLKSRPLYSYYE</sequence>
<dbReference type="InterPro" id="IPR001873">
    <property type="entry name" value="ENaC"/>
</dbReference>
<keyword evidence="11 12" id="KW-0407">Ion channel</keyword>
<accession>A0A7R8UWP4</accession>
<dbReference type="GO" id="GO:0005886">
    <property type="term" value="C:plasma membrane"/>
    <property type="evidence" value="ECO:0007669"/>
    <property type="project" value="TreeGrafter"/>
</dbReference>
<evidence type="ECO:0000313" key="14">
    <source>
        <dbReference type="EMBL" id="CAD7087308.1"/>
    </source>
</evidence>
<evidence type="ECO:0000256" key="5">
    <source>
        <dbReference type="ARBA" id="ARBA00022692"/>
    </source>
</evidence>
<comment type="subcellular location">
    <subcellularLocation>
        <location evidence="1">Membrane</location>
        <topology evidence="1">Multi-pass membrane protein</topology>
    </subcellularLocation>
</comment>
<keyword evidence="10 12" id="KW-0739">Sodium transport</keyword>
<evidence type="ECO:0000256" key="1">
    <source>
        <dbReference type="ARBA" id="ARBA00004141"/>
    </source>
</evidence>
<keyword evidence="5 12" id="KW-0812">Transmembrane</keyword>
<dbReference type="Pfam" id="PF00858">
    <property type="entry name" value="ASC"/>
    <property type="match status" value="1"/>
</dbReference>
<dbReference type="AlphaFoldDB" id="A0A7R8UWP4"/>
<keyword evidence="9 13" id="KW-0472">Membrane</keyword>
<gene>
    <name evidence="14" type="ORF">HERILL_LOCUS10025</name>
</gene>
<dbReference type="Proteomes" id="UP000594454">
    <property type="component" value="Chromosome 4"/>
</dbReference>
<keyword evidence="15" id="KW-1185">Reference proteome</keyword>
<dbReference type="EMBL" id="LR899012">
    <property type="protein sequence ID" value="CAD7087308.1"/>
    <property type="molecule type" value="Genomic_DNA"/>
</dbReference>
<evidence type="ECO:0000256" key="13">
    <source>
        <dbReference type="SAM" id="Phobius"/>
    </source>
</evidence>
<evidence type="ECO:0000256" key="11">
    <source>
        <dbReference type="ARBA" id="ARBA00023303"/>
    </source>
</evidence>
<evidence type="ECO:0008006" key="16">
    <source>
        <dbReference type="Google" id="ProtNLM"/>
    </source>
</evidence>
<dbReference type="Gene3D" id="1.10.287.770">
    <property type="entry name" value="YojJ-like"/>
    <property type="match status" value="1"/>
</dbReference>
<dbReference type="PRINTS" id="PR01078">
    <property type="entry name" value="AMINACHANNEL"/>
</dbReference>
<proteinExistence type="inferred from homology"/>
<dbReference type="InParanoid" id="A0A7R8UWP4"/>
<dbReference type="GO" id="GO:0015280">
    <property type="term" value="F:ligand-gated sodium channel activity"/>
    <property type="evidence" value="ECO:0007669"/>
    <property type="project" value="TreeGrafter"/>
</dbReference>
<evidence type="ECO:0000256" key="7">
    <source>
        <dbReference type="ARBA" id="ARBA00023053"/>
    </source>
</evidence>
<keyword evidence="3 12" id="KW-0813">Transport</keyword>
<evidence type="ECO:0000256" key="10">
    <source>
        <dbReference type="ARBA" id="ARBA00023201"/>
    </source>
</evidence>
<reference evidence="14 15" key="1">
    <citation type="submission" date="2020-11" db="EMBL/GenBank/DDBJ databases">
        <authorList>
            <person name="Wallbank WR R."/>
            <person name="Pardo Diaz C."/>
            <person name="Kozak K."/>
            <person name="Martin S."/>
            <person name="Jiggins C."/>
            <person name="Moest M."/>
            <person name="Warren A I."/>
            <person name="Generalovic N T."/>
            <person name="Byers J.R.P. K."/>
            <person name="Montejo-Kovacevich G."/>
            <person name="Yen C E."/>
        </authorList>
    </citation>
    <scope>NUCLEOTIDE SEQUENCE [LARGE SCALE GENOMIC DNA]</scope>
</reference>
<evidence type="ECO:0000256" key="2">
    <source>
        <dbReference type="ARBA" id="ARBA00007193"/>
    </source>
</evidence>
<keyword evidence="7" id="KW-0915">Sodium</keyword>
<dbReference type="OrthoDB" id="6021021at2759"/>
<evidence type="ECO:0000313" key="15">
    <source>
        <dbReference type="Proteomes" id="UP000594454"/>
    </source>
</evidence>
<comment type="similarity">
    <text evidence="2 12">Belongs to the amiloride-sensitive sodium channel (TC 1.A.6) family.</text>
</comment>
<evidence type="ECO:0000256" key="8">
    <source>
        <dbReference type="ARBA" id="ARBA00023065"/>
    </source>
</evidence>
<name>A0A7R8UWP4_HERIL</name>
<evidence type="ECO:0000256" key="3">
    <source>
        <dbReference type="ARBA" id="ARBA00022448"/>
    </source>
</evidence>
<keyword evidence="4 12" id="KW-0894">Sodium channel</keyword>
<evidence type="ECO:0000256" key="4">
    <source>
        <dbReference type="ARBA" id="ARBA00022461"/>
    </source>
</evidence>
<evidence type="ECO:0000256" key="6">
    <source>
        <dbReference type="ARBA" id="ARBA00022989"/>
    </source>
</evidence>
<evidence type="ECO:0000256" key="9">
    <source>
        <dbReference type="ARBA" id="ARBA00023136"/>
    </source>
</evidence>